<dbReference type="PANTHER" id="PTHR39535:SF2">
    <property type="entry name" value="HTTM DOMAIN-CONTAINING PROTEIN"/>
    <property type="match status" value="1"/>
</dbReference>
<protein>
    <recommendedName>
        <fullName evidence="7">HTTM-like domain-containing protein</fullName>
    </recommendedName>
</protein>
<organism evidence="8 9">
    <name type="scientific">Streptomyces gibsoniae</name>
    <dbReference type="NCBI Taxonomy" id="3075529"/>
    <lineage>
        <taxon>Bacteria</taxon>
        <taxon>Bacillati</taxon>
        <taxon>Actinomycetota</taxon>
        <taxon>Actinomycetes</taxon>
        <taxon>Kitasatosporales</taxon>
        <taxon>Streptomycetaceae</taxon>
        <taxon>Streptomyces</taxon>
    </lineage>
</organism>
<evidence type="ECO:0000259" key="7">
    <source>
        <dbReference type="SMART" id="SM00752"/>
    </source>
</evidence>
<keyword evidence="4 6" id="KW-0472">Membrane</keyword>
<evidence type="ECO:0000313" key="9">
    <source>
        <dbReference type="Proteomes" id="UP001183809"/>
    </source>
</evidence>
<feature type="region of interest" description="Disordered" evidence="5">
    <location>
        <begin position="301"/>
        <end position="335"/>
    </location>
</feature>
<keyword evidence="9" id="KW-1185">Reference proteome</keyword>
<comment type="subcellular location">
    <subcellularLocation>
        <location evidence="1">Endomembrane system</location>
        <topology evidence="1">Multi-pass membrane protein</topology>
    </subcellularLocation>
</comment>
<reference evidence="9" key="1">
    <citation type="submission" date="2023-07" db="EMBL/GenBank/DDBJ databases">
        <title>30 novel species of actinomycetes from the DSMZ collection.</title>
        <authorList>
            <person name="Nouioui I."/>
        </authorList>
    </citation>
    <scope>NUCLEOTIDE SEQUENCE [LARGE SCALE GENOMIC DNA]</scope>
    <source>
        <strain evidence="9">DSM 41699</strain>
    </source>
</reference>
<dbReference type="Proteomes" id="UP001183809">
    <property type="component" value="Unassembled WGS sequence"/>
</dbReference>
<proteinExistence type="predicted"/>
<comment type="caution">
    <text evidence="8">The sequence shown here is derived from an EMBL/GenBank/DDBJ whole genome shotgun (WGS) entry which is preliminary data.</text>
</comment>
<feature type="compositionally biased region" description="Polar residues" evidence="5">
    <location>
        <begin position="320"/>
        <end position="329"/>
    </location>
</feature>
<gene>
    <name evidence="8" type="ORF">RM764_45630</name>
</gene>
<dbReference type="RefSeq" id="WP_311701540.1">
    <property type="nucleotide sequence ID" value="NZ_JAVREY010000168.1"/>
</dbReference>
<feature type="domain" description="HTTM-like" evidence="7">
    <location>
        <begin position="30"/>
        <end position="299"/>
    </location>
</feature>
<dbReference type="InterPro" id="IPR023894">
    <property type="entry name" value="Sporulation_SdpB"/>
</dbReference>
<dbReference type="PANTHER" id="PTHR39535">
    <property type="entry name" value="SPORULATION-DELAYING PROTEIN SDPB"/>
    <property type="match status" value="1"/>
</dbReference>
<evidence type="ECO:0000256" key="1">
    <source>
        <dbReference type="ARBA" id="ARBA00004127"/>
    </source>
</evidence>
<feature type="transmembrane region" description="Helical" evidence="6">
    <location>
        <begin position="233"/>
        <end position="256"/>
    </location>
</feature>
<feature type="transmembrane region" description="Helical" evidence="6">
    <location>
        <begin position="268"/>
        <end position="294"/>
    </location>
</feature>
<sequence length="335" mass="36083">MLIAAARSAASALIEEQSTRLQLRLSAFDFRSRWFGVGRSLICFAELTVVLITPSKALLTPVLTISDGARCGGVRSASAYCLVGGTSHAEYARWILVAVLLVAAVGYRPRWTAIPQLWAIYSIAVSITVPDGGESVGMIMSLLMLPIVLTDNRTWQWSPPTKPLPPSGHAVAYAAFWAVRLQLAYIYLDTAISKFGVADWANGTAEYYFLRDNMFGVAKPWDGPLLALSKYPLIVIGMTWGALVVELLIAVCILGSDRWRKVGLVLDILLHGSIILLMGLWSFALVMIGCSILASMPAGHTSSDTTPAEQPPSEHLPSENGINDSSVGHSQAVLG</sequence>
<keyword evidence="3 6" id="KW-1133">Transmembrane helix</keyword>
<dbReference type="InterPro" id="IPR052964">
    <property type="entry name" value="Sporulation_signal_mat"/>
</dbReference>
<evidence type="ECO:0000256" key="3">
    <source>
        <dbReference type="ARBA" id="ARBA00022989"/>
    </source>
</evidence>
<dbReference type="SMART" id="SM00752">
    <property type="entry name" value="HTTM"/>
    <property type="match status" value="1"/>
</dbReference>
<dbReference type="EMBL" id="JAVREY010000168">
    <property type="protein sequence ID" value="MDT0470107.1"/>
    <property type="molecule type" value="Genomic_DNA"/>
</dbReference>
<evidence type="ECO:0000256" key="5">
    <source>
        <dbReference type="SAM" id="MobiDB-lite"/>
    </source>
</evidence>
<evidence type="ECO:0000256" key="6">
    <source>
        <dbReference type="SAM" id="Phobius"/>
    </source>
</evidence>
<keyword evidence="2 6" id="KW-0812">Transmembrane</keyword>
<evidence type="ECO:0000256" key="2">
    <source>
        <dbReference type="ARBA" id="ARBA00022692"/>
    </source>
</evidence>
<evidence type="ECO:0000256" key="4">
    <source>
        <dbReference type="ARBA" id="ARBA00023136"/>
    </source>
</evidence>
<accession>A0ABU2UA42</accession>
<evidence type="ECO:0000313" key="8">
    <source>
        <dbReference type="EMBL" id="MDT0470107.1"/>
    </source>
</evidence>
<dbReference type="NCBIfam" id="TIGR04033">
    <property type="entry name" value="export_SdpB"/>
    <property type="match status" value="1"/>
</dbReference>
<name>A0ABU2UA42_9ACTN</name>
<dbReference type="InterPro" id="IPR011020">
    <property type="entry name" value="HTTM-like"/>
</dbReference>